<reference evidence="2" key="1">
    <citation type="submission" date="2020-08" db="EMBL/GenBank/DDBJ databases">
        <title>Multicomponent nature underlies the extraordinary mechanical properties of spider dragline silk.</title>
        <authorList>
            <person name="Kono N."/>
            <person name="Nakamura H."/>
            <person name="Mori M."/>
            <person name="Yoshida Y."/>
            <person name="Ohtoshi R."/>
            <person name="Malay A.D."/>
            <person name="Moran D.A.P."/>
            <person name="Tomita M."/>
            <person name="Numata K."/>
            <person name="Arakawa K."/>
        </authorList>
    </citation>
    <scope>NUCLEOTIDE SEQUENCE</scope>
</reference>
<dbReference type="SUPFAM" id="SSF56672">
    <property type="entry name" value="DNA/RNA polymerases"/>
    <property type="match status" value="1"/>
</dbReference>
<dbReference type="OrthoDB" id="6426130at2759"/>
<proteinExistence type="predicted"/>
<evidence type="ECO:0000313" key="3">
    <source>
        <dbReference type="Proteomes" id="UP000887013"/>
    </source>
</evidence>
<protein>
    <submittedName>
        <fullName evidence="2">Retrovirus-related Pol polyprotein from transposon opus</fullName>
    </submittedName>
</protein>
<evidence type="ECO:0000313" key="2">
    <source>
        <dbReference type="EMBL" id="GFT99813.1"/>
    </source>
</evidence>
<feature type="compositionally biased region" description="Basic and acidic residues" evidence="1">
    <location>
        <begin position="64"/>
        <end position="85"/>
    </location>
</feature>
<feature type="region of interest" description="Disordered" evidence="1">
    <location>
        <begin position="60"/>
        <end position="85"/>
    </location>
</feature>
<dbReference type="GO" id="GO:0071897">
    <property type="term" value="P:DNA biosynthetic process"/>
    <property type="evidence" value="ECO:0007669"/>
    <property type="project" value="UniProtKB-ARBA"/>
</dbReference>
<dbReference type="PANTHER" id="PTHR33064:SF37">
    <property type="entry name" value="RIBONUCLEASE H"/>
    <property type="match status" value="1"/>
</dbReference>
<organism evidence="2 3">
    <name type="scientific">Nephila pilipes</name>
    <name type="common">Giant wood spider</name>
    <name type="synonym">Nephila maculata</name>
    <dbReference type="NCBI Taxonomy" id="299642"/>
    <lineage>
        <taxon>Eukaryota</taxon>
        <taxon>Metazoa</taxon>
        <taxon>Ecdysozoa</taxon>
        <taxon>Arthropoda</taxon>
        <taxon>Chelicerata</taxon>
        <taxon>Arachnida</taxon>
        <taxon>Araneae</taxon>
        <taxon>Araneomorphae</taxon>
        <taxon>Entelegynae</taxon>
        <taxon>Araneoidea</taxon>
        <taxon>Nephilidae</taxon>
        <taxon>Nephila</taxon>
    </lineage>
</organism>
<gene>
    <name evidence="2" type="primary">pol_4433</name>
    <name evidence="2" type="ORF">NPIL_27921</name>
</gene>
<dbReference type="Gene3D" id="3.30.70.270">
    <property type="match status" value="1"/>
</dbReference>
<comment type="caution">
    <text evidence="2">The sequence shown here is derived from an EMBL/GenBank/DDBJ whole genome shotgun (WGS) entry which is preliminary data.</text>
</comment>
<dbReference type="InterPro" id="IPR043128">
    <property type="entry name" value="Rev_trsase/Diguanyl_cyclase"/>
</dbReference>
<keyword evidence="3" id="KW-1185">Reference proteome</keyword>
<evidence type="ECO:0000256" key="1">
    <source>
        <dbReference type="SAM" id="MobiDB-lite"/>
    </source>
</evidence>
<accession>A0A8X6UB14</accession>
<dbReference type="InterPro" id="IPR043502">
    <property type="entry name" value="DNA/RNA_pol_sf"/>
</dbReference>
<dbReference type="PANTHER" id="PTHR33064">
    <property type="entry name" value="POL PROTEIN"/>
    <property type="match status" value="1"/>
</dbReference>
<sequence length="85" mass="10074">MGTDQVEYLRYLITAEGSCPLPEKVEAINNYKMLDTIHELRTFLGMINFYRRYLRNAAKTQAPLHDRSKEQRKKTEEKFHGLKVQ</sequence>
<dbReference type="InterPro" id="IPR051320">
    <property type="entry name" value="Viral_Replic_Matur_Polypro"/>
</dbReference>
<name>A0A8X6UB14_NEPPI</name>
<dbReference type="EMBL" id="BMAW01076085">
    <property type="protein sequence ID" value="GFT99813.1"/>
    <property type="molecule type" value="Genomic_DNA"/>
</dbReference>
<dbReference type="Proteomes" id="UP000887013">
    <property type="component" value="Unassembled WGS sequence"/>
</dbReference>
<dbReference type="AlphaFoldDB" id="A0A8X6UB14"/>